<dbReference type="AlphaFoldDB" id="A0A2G5EW45"/>
<dbReference type="EMBL" id="KZ305021">
    <property type="protein sequence ID" value="PIA59952.1"/>
    <property type="molecule type" value="Genomic_DNA"/>
</dbReference>
<feature type="transmembrane region" description="Helical" evidence="1">
    <location>
        <begin position="139"/>
        <end position="158"/>
    </location>
</feature>
<evidence type="ECO:0000313" key="2">
    <source>
        <dbReference type="EMBL" id="PIA59952.1"/>
    </source>
</evidence>
<evidence type="ECO:0000313" key="3">
    <source>
        <dbReference type="Proteomes" id="UP000230069"/>
    </source>
</evidence>
<name>A0A2G5EW45_AQUCA</name>
<gene>
    <name evidence="2" type="ORF">AQUCO_00400671v1</name>
</gene>
<organism evidence="2 3">
    <name type="scientific">Aquilegia coerulea</name>
    <name type="common">Rocky mountain columbine</name>
    <dbReference type="NCBI Taxonomy" id="218851"/>
    <lineage>
        <taxon>Eukaryota</taxon>
        <taxon>Viridiplantae</taxon>
        <taxon>Streptophyta</taxon>
        <taxon>Embryophyta</taxon>
        <taxon>Tracheophyta</taxon>
        <taxon>Spermatophyta</taxon>
        <taxon>Magnoliopsida</taxon>
        <taxon>Ranunculales</taxon>
        <taxon>Ranunculaceae</taxon>
        <taxon>Thalictroideae</taxon>
        <taxon>Aquilegia</taxon>
    </lineage>
</organism>
<feature type="transmembrane region" description="Helical" evidence="1">
    <location>
        <begin position="211"/>
        <end position="230"/>
    </location>
</feature>
<keyword evidence="1" id="KW-0812">Transmembrane</keyword>
<keyword evidence="3" id="KW-1185">Reference proteome</keyword>
<proteinExistence type="predicted"/>
<protein>
    <submittedName>
        <fullName evidence="2">Uncharacterized protein</fullName>
    </submittedName>
</protein>
<dbReference type="InParanoid" id="A0A2G5EW45"/>
<keyword evidence="1" id="KW-0472">Membrane</keyword>
<sequence length="280" mass="31351">MTSAQLVLYMWPSKLSLVQRDFSFADAVAAQFVCKPSNQTLFLPRSLALASRTFFISFALDRSISETLETEIMANEGSNKADVEEPLLLPTKVDAKPVEKAEKNKDIPFWYIVSMAAAVLIHFSMINIIVVGFSETQRMLAFACLIFSFIGILVLLYLEARLGKYMRSINTQFHKEMAAMVKISAEFIMSVGVYGLMVWNCDAKGNADMDVELLLGSTMLFISAFMGHVFQLGARDMYATFTAVCRTYVICIIFLGYVKFGIAIGVLYLVVTLAFYRLNL</sequence>
<feature type="transmembrane region" description="Helical" evidence="1">
    <location>
        <begin position="179"/>
        <end position="199"/>
    </location>
</feature>
<dbReference type="Proteomes" id="UP000230069">
    <property type="component" value="Unassembled WGS sequence"/>
</dbReference>
<feature type="transmembrane region" description="Helical" evidence="1">
    <location>
        <begin position="109"/>
        <end position="133"/>
    </location>
</feature>
<evidence type="ECO:0000256" key="1">
    <source>
        <dbReference type="SAM" id="Phobius"/>
    </source>
</evidence>
<reference evidence="2 3" key="1">
    <citation type="submission" date="2017-09" db="EMBL/GenBank/DDBJ databases">
        <title>WGS assembly of Aquilegia coerulea Goldsmith.</title>
        <authorList>
            <person name="Hodges S."/>
            <person name="Kramer E."/>
            <person name="Nordborg M."/>
            <person name="Tomkins J."/>
            <person name="Borevitz J."/>
            <person name="Derieg N."/>
            <person name="Yan J."/>
            <person name="Mihaltcheva S."/>
            <person name="Hayes R.D."/>
            <person name="Rokhsar D."/>
        </authorList>
    </citation>
    <scope>NUCLEOTIDE SEQUENCE [LARGE SCALE GENOMIC DNA]</scope>
    <source>
        <strain evidence="3">cv. Goldsmith</strain>
    </source>
</reference>
<keyword evidence="1" id="KW-1133">Transmembrane helix</keyword>
<feature type="transmembrane region" description="Helical" evidence="1">
    <location>
        <begin position="261"/>
        <end position="278"/>
    </location>
</feature>
<accession>A0A2G5EW45</accession>